<evidence type="ECO:0000256" key="4">
    <source>
        <dbReference type="ARBA" id="ARBA00023125"/>
    </source>
</evidence>
<evidence type="ECO:0000313" key="18">
    <source>
        <dbReference type="Proteomes" id="UP000664966"/>
    </source>
</evidence>
<dbReference type="Proteomes" id="UP000268239">
    <property type="component" value="Unassembled WGS sequence"/>
</dbReference>
<dbReference type="SUPFAM" id="SSF81273">
    <property type="entry name" value="H-NS histone-like proteins"/>
    <property type="match status" value="1"/>
</dbReference>
<dbReference type="Proteomes" id="UP000470018">
    <property type="component" value="Unassembled WGS sequence"/>
</dbReference>
<keyword evidence="3" id="KW-0963">Cytoplasm</keyword>
<dbReference type="GO" id="GO:0032993">
    <property type="term" value="C:protein-DNA complex"/>
    <property type="evidence" value="ECO:0007669"/>
    <property type="project" value="TreeGrafter"/>
</dbReference>
<dbReference type="Pfam" id="PF00816">
    <property type="entry name" value="Histone_HNS"/>
    <property type="match status" value="1"/>
</dbReference>
<dbReference type="Proteomes" id="UP000197394">
    <property type="component" value="Unassembled WGS sequence"/>
</dbReference>
<dbReference type="Proteomes" id="UP000076296">
    <property type="component" value="Unassembled WGS sequence"/>
</dbReference>
<reference evidence="9 14" key="2">
    <citation type="submission" date="2017-05" db="EMBL/GenBank/DDBJ databases">
        <title>Draft genome sequence of MDR A. baumannii AB360.</title>
        <authorList>
            <person name="Wareham D.W."/>
            <person name="Bean D.C."/>
        </authorList>
    </citation>
    <scope>NUCLEOTIDE SEQUENCE [LARGE SCALE GENOMIC DNA]</scope>
    <source>
        <strain evidence="9 14">AB360</strain>
    </source>
</reference>
<dbReference type="EMBL" id="CP072271">
    <property type="protein sequence ID" value="QTK45554.1"/>
    <property type="molecule type" value="Genomic_DNA"/>
</dbReference>
<dbReference type="EMBL" id="NGKM01000024">
    <property type="protein sequence ID" value="OWK65268.1"/>
    <property type="molecule type" value="Genomic_DNA"/>
</dbReference>
<proteinExistence type="inferred from homology"/>
<reference evidence="12 16" key="4">
    <citation type="submission" date="2018-12" db="EMBL/GenBank/DDBJ databases">
        <title>Draft Genome Sequences Human Pathogenic Acinetobacter baumannii Strains.</title>
        <authorList>
            <person name="Madhi M."/>
            <person name="Ronco T."/>
            <person name="Olsen R.H."/>
            <person name="Hassani A."/>
        </authorList>
    </citation>
    <scope>NUCLEOTIDE SEQUENCE [LARGE SCALE GENOMIC DNA]</scope>
    <source>
        <strain evidence="12 16">AB3</strain>
    </source>
</reference>
<name>A0A154DNM0_ACIBA</name>
<accession>A0A154DNM0</accession>
<dbReference type="GO" id="GO:0000976">
    <property type="term" value="F:transcription cis-regulatory region binding"/>
    <property type="evidence" value="ECO:0007669"/>
    <property type="project" value="TreeGrafter"/>
</dbReference>
<evidence type="ECO:0000256" key="2">
    <source>
        <dbReference type="ARBA" id="ARBA00010610"/>
    </source>
</evidence>
<evidence type="ECO:0000313" key="12">
    <source>
        <dbReference type="EMBL" id="RTQ76320.1"/>
    </source>
</evidence>
<evidence type="ECO:0000313" key="10">
    <source>
        <dbReference type="EMBL" id="PHQ01550.1"/>
    </source>
</evidence>
<dbReference type="GO" id="GO:0001217">
    <property type="term" value="F:DNA-binding transcription repressor activity"/>
    <property type="evidence" value="ECO:0007669"/>
    <property type="project" value="TreeGrafter"/>
</dbReference>
<dbReference type="EMBL" id="LRDT01000038">
    <property type="protein sequence ID" value="KZA13984.1"/>
    <property type="molecule type" value="Genomic_DNA"/>
</dbReference>
<dbReference type="AlphaFoldDB" id="A0A154DNM0"/>
<evidence type="ECO:0000313" key="17">
    <source>
        <dbReference type="Proteomes" id="UP000470018"/>
    </source>
</evidence>
<evidence type="ECO:0000313" key="9">
    <source>
        <dbReference type="EMBL" id="OWK65268.1"/>
    </source>
</evidence>
<evidence type="ECO:0000313" key="15">
    <source>
        <dbReference type="Proteomes" id="UP000223291"/>
    </source>
</evidence>
<evidence type="ECO:0000259" key="6">
    <source>
        <dbReference type="SMART" id="SM00528"/>
    </source>
</evidence>
<dbReference type="Proteomes" id="UP000223291">
    <property type="component" value="Unassembled WGS sequence"/>
</dbReference>
<dbReference type="InterPro" id="IPR027444">
    <property type="entry name" value="H-NS_C_dom"/>
</dbReference>
<dbReference type="Gene3D" id="4.10.430.10">
    <property type="entry name" value="Histone-like protein H-NS, C-terminal domain"/>
    <property type="match status" value="1"/>
</dbReference>
<dbReference type="EMBL" id="NXDV01000016">
    <property type="protein sequence ID" value="PHQ01550.1"/>
    <property type="molecule type" value="Genomic_DNA"/>
</dbReference>
<evidence type="ECO:0000313" key="14">
    <source>
        <dbReference type="Proteomes" id="UP000197394"/>
    </source>
</evidence>
<dbReference type="PANTHER" id="PTHR38097:SF2">
    <property type="entry name" value="DNA-BINDING PROTEIN STPA"/>
    <property type="match status" value="1"/>
</dbReference>
<evidence type="ECO:0000256" key="3">
    <source>
        <dbReference type="ARBA" id="ARBA00022490"/>
    </source>
</evidence>
<geneLocation type="plasmid" evidence="11 18">
    <name>p1KSK6</name>
</geneLocation>
<sequence length="112" mass="12935">MMKEFNLDGYSSIELEDLIKAASLEKGKREIEEKVAAFGQLEEIAKSVGLTLDQLIEFGKTHNKKKKTKTVEPRYRSKADPENTWTGRGQMPRWLKSEMEESKLKLSEFLIK</sequence>
<gene>
    <name evidence="9" type="ORF">CBE85_17345</name>
    <name evidence="10" type="ORF">CPI82_17030</name>
    <name evidence="12" type="ORF">EJ062_12620</name>
    <name evidence="8" type="ORF">G3N53_14030</name>
    <name evidence="11" type="ORF">J6E47_20465</name>
    <name evidence="7" type="ORF">LV35_02975</name>
</gene>
<dbReference type="GO" id="GO:0003680">
    <property type="term" value="F:minor groove of adenine-thymine-rich DNA binding"/>
    <property type="evidence" value="ECO:0007669"/>
    <property type="project" value="TreeGrafter"/>
</dbReference>
<evidence type="ECO:0000313" key="7">
    <source>
        <dbReference type="EMBL" id="KZA13984.1"/>
    </source>
</evidence>
<reference evidence="8 17" key="5">
    <citation type="submission" date="2020-02" db="EMBL/GenBank/DDBJ databases">
        <title>Whole genome shot-gun sequencing of clinical Carbapenem resistant A. baumannii.</title>
        <authorList>
            <person name="Veeraraghavan B."/>
            <person name="Mathur P."/>
            <person name="Vijayakumar S."/>
            <person name="Vasudevan K."/>
            <person name="Lincy M."/>
            <person name="Kirubananthan A."/>
        </authorList>
    </citation>
    <scope>NUCLEOTIDE SEQUENCE [LARGE SCALE GENOMIC DNA]</scope>
    <source>
        <strain evidence="8 17">SP816</strain>
    </source>
</reference>
<reference evidence="10 15" key="3">
    <citation type="submission" date="2017-09" db="EMBL/GenBank/DDBJ databases">
        <title>Draft genome of Acinetobacter baumannii strain I43, a mercury resistant bacteria.</title>
        <authorList>
            <person name="Siqueira K.A."/>
            <person name="Mello I.S."/>
            <person name="Mendes T.A."/>
            <person name="Soares M.A."/>
        </authorList>
    </citation>
    <scope>NUCLEOTIDE SEQUENCE [LARGE SCALE GENOMIC DNA]</scope>
    <source>
        <strain evidence="10 15">I43</strain>
    </source>
</reference>
<evidence type="ECO:0000313" key="8">
    <source>
        <dbReference type="EMBL" id="NDW42191.1"/>
    </source>
</evidence>
<dbReference type="InterPro" id="IPR037150">
    <property type="entry name" value="H-NS_C_dom_sf"/>
</dbReference>
<feature type="region of interest" description="Disordered" evidence="5">
    <location>
        <begin position="67"/>
        <end position="91"/>
    </location>
</feature>
<feature type="domain" description="DNA-binding protein H-NS-like C-terminal" evidence="6">
    <location>
        <begin position="65"/>
        <end position="111"/>
    </location>
</feature>
<evidence type="ECO:0000256" key="5">
    <source>
        <dbReference type="SAM" id="MobiDB-lite"/>
    </source>
</evidence>
<reference evidence="11" key="6">
    <citation type="submission" date="2021-03" db="EMBL/GenBank/DDBJ databases">
        <title>Complete genome sequencing of Acinetobacter baumannii.</title>
        <authorList>
            <person name="Yadav B."/>
            <person name="Makwana N."/>
            <person name="Kharat A.S."/>
            <person name="Veeraraghavan B."/>
            <person name="Vijayakumar S."/>
            <person name="Priya M."/>
        </authorList>
    </citation>
    <scope>NUCLEOTIDE SEQUENCE</scope>
    <source>
        <strain evidence="11">KSK6</strain>
        <plasmid evidence="11">p1KSK6</plasmid>
    </source>
</reference>
<dbReference type="EMBL" id="RXLU01000071">
    <property type="protein sequence ID" value="RTQ76320.1"/>
    <property type="molecule type" value="Genomic_DNA"/>
</dbReference>
<keyword evidence="11" id="KW-0614">Plasmid</keyword>
<dbReference type="RefSeq" id="WP_000974111.1">
    <property type="nucleotide sequence ID" value="NZ_AP014650.1"/>
</dbReference>
<feature type="compositionally biased region" description="Basic and acidic residues" evidence="5">
    <location>
        <begin position="69"/>
        <end position="81"/>
    </location>
</feature>
<evidence type="ECO:0000313" key="11">
    <source>
        <dbReference type="EMBL" id="QTK45554.1"/>
    </source>
</evidence>
<dbReference type="SMART" id="SM00528">
    <property type="entry name" value="HNS"/>
    <property type="match status" value="1"/>
</dbReference>
<evidence type="ECO:0000256" key="1">
    <source>
        <dbReference type="ARBA" id="ARBA00004453"/>
    </source>
</evidence>
<comment type="similarity">
    <text evidence="2">Belongs to the histone-like protein H-NS family.</text>
</comment>
<dbReference type="PANTHER" id="PTHR38097">
    <property type="match status" value="1"/>
</dbReference>
<dbReference type="GO" id="GO:0005829">
    <property type="term" value="C:cytosol"/>
    <property type="evidence" value="ECO:0007669"/>
    <property type="project" value="TreeGrafter"/>
</dbReference>
<dbReference type="Proteomes" id="UP000664966">
    <property type="component" value="Plasmid p1KSK6"/>
</dbReference>
<comment type="subcellular location">
    <subcellularLocation>
        <location evidence="1">Cytoplasm</location>
        <location evidence="1">Nucleoid</location>
    </subcellularLocation>
</comment>
<protein>
    <submittedName>
        <fullName evidence="7">Global DNA-binding transcriptional dual regulator H-NS</fullName>
    </submittedName>
    <submittedName>
        <fullName evidence="8 9">H-NS histone</fullName>
    </submittedName>
</protein>
<evidence type="ECO:0000313" key="16">
    <source>
        <dbReference type="Proteomes" id="UP000268239"/>
    </source>
</evidence>
<dbReference type="GO" id="GO:0003681">
    <property type="term" value="F:bent DNA binding"/>
    <property type="evidence" value="ECO:0007669"/>
    <property type="project" value="TreeGrafter"/>
</dbReference>
<evidence type="ECO:0000313" key="13">
    <source>
        <dbReference type="Proteomes" id="UP000076296"/>
    </source>
</evidence>
<dbReference type="EMBL" id="JAAGTY010000015">
    <property type="protein sequence ID" value="NDW42191.1"/>
    <property type="molecule type" value="Genomic_DNA"/>
</dbReference>
<dbReference type="GO" id="GO:0009295">
    <property type="term" value="C:nucleoid"/>
    <property type="evidence" value="ECO:0007669"/>
    <property type="project" value="UniProtKB-SubCell"/>
</dbReference>
<reference evidence="7 13" key="1">
    <citation type="submission" date="2016-01" db="EMBL/GenBank/DDBJ databases">
        <title>Draft sequences of Acinetobacter baumannii isolates from wounded military personnel.</title>
        <authorList>
            <person name="Arivett B.A."/>
            <person name="Fiester S.E."/>
            <person name="Ream D.C."/>
            <person name="Actis L.A."/>
        </authorList>
    </citation>
    <scope>NUCLEOTIDE SEQUENCE [LARGE SCALE GENOMIC DNA]</scope>
    <source>
        <strain evidence="7 13">AB2828</strain>
    </source>
</reference>
<organism evidence="9 14">
    <name type="scientific">Acinetobacter baumannii</name>
    <dbReference type="NCBI Taxonomy" id="470"/>
    <lineage>
        <taxon>Bacteria</taxon>
        <taxon>Pseudomonadati</taxon>
        <taxon>Pseudomonadota</taxon>
        <taxon>Gammaproteobacteria</taxon>
        <taxon>Moraxellales</taxon>
        <taxon>Moraxellaceae</taxon>
        <taxon>Acinetobacter</taxon>
        <taxon>Acinetobacter calcoaceticus/baumannii complex</taxon>
    </lineage>
</organism>
<keyword evidence="4 7" id="KW-0238">DNA-binding</keyword>